<dbReference type="InterPro" id="IPR051676">
    <property type="entry name" value="UPF0053_domain"/>
</dbReference>
<feature type="transmembrane region" description="Helical" evidence="10">
    <location>
        <begin position="131"/>
        <end position="153"/>
    </location>
</feature>
<evidence type="ECO:0008006" key="15">
    <source>
        <dbReference type="Google" id="ProtNLM"/>
    </source>
</evidence>
<keyword evidence="3 9" id="KW-0812">Transmembrane</keyword>
<evidence type="ECO:0000259" key="11">
    <source>
        <dbReference type="PROSITE" id="PS51371"/>
    </source>
</evidence>
<dbReference type="CDD" id="cd04590">
    <property type="entry name" value="CBS_pair_CorC_HlyC_assoc"/>
    <property type="match status" value="1"/>
</dbReference>
<evidence type="ECO:0000256" key="7">
    <source>
        <dbReference type="ARBA" id="ARBA00023136"/>
    </source>
</evidence>
<dbReference type="Gene3D" id="3.10.580.10">
    <property type="entry name" value="CBS-domain"/>
    <property type="match status" value="1"/>
</dbReference>
<dbReference type="InterPro" id="IPR002550">
    <property type="entry name" value="CNNM"/>
</dbReference>
<dbReference type="Proteomes" id="UP000838672">
    <property type="component" value="Unassembled WGS sequence"/>
</dbReference>
<evidence type="ECO:0000313" key="14">
    <source>
        <dbReference type="Proteomes" id="UP000838672"/>
    </source>
</evidence>
<keyword evidence="4" id="KW-0677">Repeat</keyword>
<dbReference type="SUPFAM" id="SSF56176">
    <property type="entry name" value="FAD-binding/transporter-associated domain-like"/>
    <property type="match status" value="1"/>
</dbReference>
<evidence type="ECO:0000313" key="13">
    <source>
        <dbReference type="EMBL" id="CAH0535664.1"/>
    </source>
</evidence>
<dbReference type="PROSITE" id="PS51846">
    <property type="entry name" value="CNNM"/>
    <property type="match status" value="1"/>
</dbReference>
<evidence type="ECO:0000256" key="9">
    <source>
        <dbReference type="PROSITE-ProRule" id="PRU01193"/>
    </source>
</evidence>
<comment type="caution">
    <text evidence="13">The sequence shown here is derived from an EMBL/GenBank/DDBJ whole genome shotgun (WGS) entry which is preliminary data.</text>
</comment>
<name>A0ABN8DXY4_9VIBR</name>
<evidence type="ECO:0000256" key="1">
    <source>
        <dbReference type="ARBA" id="ARBA00004651"/>
    </source>
</evidence>
<dbReference type="Pfam" id="PF01595">
    <property type="entry name" value="CNNM"/>
    <property type="match status" value="1"/>
</dbReference>
<feature type="domain" description="CBS" evidence="11">
    <location>
        <begin position="215"/>
        <end position="279"/>
    </location>
</feature>
<keyword evidence="5 9" id="KW-1133">Transmembrane helix</keyword>
<keyword evidence="14" id="KW-1185">Reference proteome</keyword>
<dbReference type="RefSeq" id="WP_290368713.1">
    <property type="nucleotide sequence ID" value="NZ_CAKLDI010000002.1"/>
</dbReference>
<sequence length="433" mass="48094">MDIGILVLLILFNGVFAMSEIALVTAKPSRLQKLADEGNRAAMRALKLGENPTQFLSTVQIGITVIGILNGILGEAALAEPFAKWLITMGMTVSLASMLSTLIIVVVITYSSIVVGELVPKRLAQFHAEPIALMMSGPITLLATISRPFVWLLSFSTNGILRLLGRSKSDSANITEDDIHAQLHEASLAGVIDQSEHHMLRNVMQFDDRKMASIMTPRHEIEFLDVNLPIEENIKRMMRSDYHRFPVCRGGMQEILGITSAKRLLHLMADKDGQGYKDLLKSLEPPMYVAENNTAGQVLNHLRQHQAEMICVVDEYGDVQGIVTDADLFEAVVGELYCDDQDDLWLLADGESQWIMDGLIPMAVVKETLSLKQLPDEHEGGYHTLNGMLIWTQAGLPQLGDCFDWEGWRFEVTLLDGNRAGKVRVYRHDSQSA</sequence>
<proteinExistence type="predicted"/>
<evidence type="ECO:0000256" key="3">
    <source>
        <dbReference type="ARBA" id="ARBA00022692"/>
    </source>
</evidence>
<dbReference type="Pfam" id="PF03471">
    <property type="entry name" value="CorC_HlyC"/>
    <property type="match status" value="1"/>
</dbReference>
<evidence type="ECO:0000256" key="6">
    <source>
        <dbReference type="ARBA" id="ARBA00023122"/>
    </source>
</evidence>
<dbReference type="PANTHER" id="PTHR43099:SF5">
    <property type="entry name" value="HLYC_CORC FAMILY TRANSPORTER"/>
    <property type="match status" value="1"/>
</dbReference>
<evidence type="ECO:0000256" key="8">
    <source>
        <dbReference type="PROSITE-ProRule" id="PRU00703"/>
    </source>
</evidence>
<dbReference type="InterPro" id="IPR044751">
    <property type="entry name" value="Ion_transp-like_CBS"/>
</dbReference>
<evidence type="ECO:0000259" key="12">
    <source>
        <dbReference type="PROSITE" id="PS51846"/>
    </source>
</evidence>
<keyword evidence="7 9" id="KW-0472">Membrane</keyword>
<evidence type="ECO:0000256" key="2">
    <source>
        <dbReference type="ARBA" id="ARBA00022475"/>
    </source>
</evidence>
<keyword evidence="2" id="KW-1003">Cell membrane</keyword>
<dbReference type="InterPro" id="IPR005170">
    <property type="entry name" value="Transptr-assoc_dom"/>
</dbReference>
<gene>
    <name evidence="13" type="ORF">VST7929_03167</name>
</gene>
<protein>
    <recommendedName>
        <fullName evidence="15">HlyC/CorC family transporter</fullName>
    </recommendedName>
</protein>
<dbReference type="InterPro" id="IPR036318">
    <property type="entry name" value="FAD-bd_PCMH-like_sf"/>
</dbReference>
<comment type="subcellular location">
    <subcellularLocation>
        <location evidence="1">Cell membrane</location>
        <topology evidence="1">Multi-pass membrane protein</topology>
    </subcellularLocation>
</comment>
<dbReference type="InterPro" id="IPR046342">
    <property type="entry name" value="CBS_dom_sf"/>
</dbReference>
<evidence type="ECO:0000256" key="10">
    <source>
        <dbReference type="SAM" id="Phobius"/>
    </source>
</evidence>
<dbReference type="InterPro" id="IPR016169">
    <property type="entry name" value="FAD-bd_PCMH_sub2"/>
</dbReference>
<feature type="transmembrane region" description="Helical" evidence="10">
    <location>
        <begin position="55"/>
        <end position="73"/>
    </location>
</feature>
<feature type="domain" description="CBS" evidence="11">
    <location>
        <begin position="280"/>
        <end position="341"/>
    </location>
</feature>
<dbReference type="PANTHER" id="PTHR43099">
    <property type="entry name" value="UPF0053 PROTEIN YRKA"/>
    <property type="match status" value="1"/>
</dbReference>
<keyword evidence="6 8" id="KW-0129">CBS domain</keyword>
<feature type="domain" description="CNNM transmembrane" evidence="12">
    <location>
        <begin position="1"/>
        <end position="196"/>
    </location>
</feature>
<dbReference type="PROSITE" id="PS51371">
    <property type="entry name" value="CBS"/>
    <property type="match status" value="2"/>
</dbReference>
<feature type="transmembrane region" description="Helical" evidence="10">
    <location>
        <begin position="85"/>
        <end position="111"/>
    </location>
</feature>
<dbReference type="SMART" id="SM01091">
    <property type="entry name" value="CorC_HlyC"/>
    <property type="match status" value="1"/>
</dbReference>
<evidence type="ECO:0000256" key="5">
    <source>
        <dbReference type="ARBA" id="ARBA00022989"/>
    </source>
</evidence>
<dbReference type="InterPro" id="IPR000644">
    <property type="entry name" value="CBS_dom"/>
</dbReference>
<dbReference type="Pfam" id="PF00571">
    <property type="entry name" value="CBS"/>
    <property type="match status" value="2"/>
</dbReference>
<organism evidence="13 14">
    <name type="scientific">Vibrio stylophorae</name>
    <dbReference type="NCBI Taxonomy" id="659351"/>
    <lineage>
        <taxon>Bacteria</taxon>
        <taxon>Pseudomonadati</taxon>
        <taxon>Pseudomonadota</taxon>
        <taxon>Gammaproteobacteria</taxon>
        <taxon>Vibrionales</taxon>
        <taxon>Vibrionaceae</taxon>
        <taxon>Vibrio</taxon>
    </lineage>
</organism>
<dbReference type="SUPFAM" id="SSF54631">
    <property type="entry name" value="CBS-domain pair"/>
    <property type="match status" value="1"/>
</dbReference>
<evidence type="ECO:0000256" key="4">
    <source>
        <dbReference type="ARBA" id="ARBA00022737"/>
    </source>
</evidence>
<dbReference type="EMBL" id="CAKLDI010000002">
    <property type="protein sequence ID" value="CAH0535664.1"/>
    <property type="molecule type" value="Genomic_DNA"/>
</dbReference>
<dbReference type="Gene3D" id="3.30.465.10">
    <property type="match status" value="1"/>
</dbReference>
<accession>A0ABN8DXY4</accession>
<reference evidence="13" key="1">
    <citation type="submission" date="2021-11" db="EMBL/GenBank/DDBJ databases">
        <authorList>
            <person name="Rodrigo-Torres L."/>
            <person name="Arahal R. D."/>
            <person name="Lucena T."/>
        </authorList>
    </citation>
    <scope>NUCLEOTIDE SEQUENCE</scope>
    <source>
        <strain evidence="13">CECT 7929</strain>
    </source>
</reference>